<gene>
    <name evidence="1" type="ORF">FBUS_04340</name>
</gene>
<keyword evidence="2" id="KW-1185">Reference proteome</keyword>
<name>A0A8E0VJT3_9TREM</name>
<evidence type="ECO:0000313" key="2">
    <source>
        <dbReference type="Proteomes" id="UP000728185"/>
    </source>
</evidence>
<dbReference type="AlphaFoldDB" id="A0A8E0VJT3"/>
<dbReference type="Proteomes" id="UP000728185">
    <property type="component" value="Unassembled WGS sequence"/>
</dbReference>
<reference evidence="1" key="1">
    <citation type="submission" date="2019-05" db="EMBL/GenBank/DDBJ databases">
        <title>Annotation for the trematode Fasciolopsis buski.</title>
        <authorList>
            <person name="Choi Y.-J."/>
        </authorList>
    </citation>
    <scope>NUCLEOTIDE SEQUENCE</scope>
    <source>
        <strain evidence="1">HT</strain>
        <tissue evidence="1">Whole worm</tissue>
    </source>
</reference>
<sequence length="165" mass="18539">MFSAGSIDLAETTNVNESYRVLYSNEKMELVRTNTVSGAYAYGCDFGPKIRRDLYVSQERFVNEIRNLSEMRADTDVTEGCFIRHTGFTLIGCAITADKFNDTLISPPFKQMSQQLKLSIILLQSKYNDVYPASVCGLASDKSRLGQSTRRLETFHPTKSKIGQV</sequence>
<dbReference type="EMBL" id="LUCM01007516">
    <property type="protein sequence ID" value="KAA0189805.1"/>
    <property type="molecule type" value="Genomic_DNA"/>
</dbReference>
<accession>A0A8E0VJT3</accession>
<protein>
    <submittedName>
        <fullName evidence="1">Uncharacterized protein</fullName>
    </submittedName>
</protein>
<proteinExistence type="predicted"/>
<evidence type="ECO:0000313" key="1">
    <source>
        <dbReference type="EMBL" id="KAA0189805.1"/>
    </source>
</evidence>
<comment type="caution">
    <text evidence="1">The sequence shown here is derived from an EMBL/GenBank/DDBJ whole genome shotgun (WGS) entry which is preliminary data.</text>
</comment>
<organism evidence="1 2">
    <name type="scientific">Fasciolopsis buskii</name>
    <dbReference type="NCBI Taxonomy" id="27845"/>
    <lineage>
        <taxon>Eukaryota</taxon>
        <taxon>Metazoa</taxon>
        <taxon>Spiralia</taxon>
        <taxon>Lophotrochozoa</taxon>
        <taxon>Platyhelminthes</taxon>
        <taxon>Trematoda</taxon>
        <taxon>Digenea</taxon>
        <taxon>Plagiorchiida</taxon>
        <taxon>Echinostomata</taxon>
        <taxon>Echinostomatoidea</taxon>
        <taxon>Fasciolidae</taxon>
        <taxon>Fasciolopsis</taxon>
    </lineage>
</organism>